<feature type="region of interest" description="Disordered" evidence="1">
    <location>
        <begin position="1"/>
        <end position="30"/>
    </location>
</feature>
<evidence type="ECO:0000313" key="3">
    <source>
        <dbReference type="Proteomes" id="UP000198649"/>
    </source>
</evidence>
<evidence type="ECO:0000256" key="1">
    <source>
        <dbReference type="SAM" id="MobiDB-lite"/>
    </source>
</evidence>
<dbReference type="EMBL" id="FOQG01000001">
    <property type="protein sequence ID" value="SFH61762.1"/>
    <property type="molecule type" value="Genomic_DNA"/>
</dbReference>
<sequence>MGAGSRTFNEPSQPPLRPRPDQSTNGLDRDWVDQVTCTIGSRRAPGALVGTTGATGATGAIRS</sequence>
<dbReference type="Proteomes" id="UP000198649">
    <property type="component" value="Unassembled WGS sequence"/>
</dbReference>
<evidence type="ECO:0000313" key="2">
    <source>
        <dbReference type="EMBL" id="SFH61762.1"/>
    </source>
</evidence>
<feature type="region of interest" description="Disordered" evidence="1">
    <location>
        <begin position="44"/>
        <end position="63"/>
    </location>
</feature>
<accession>A0A1I3BHM0</accession>
<reference evidence="2 3" key="1">
    <citation type="submission" date="2016-10" db="EMBL/GenBank/DDBJ databases">
        <authorList>
            <person name="de Groot N.N."/>
        </authorList>
    </citation>
    <scope>NUCLEOTIDE SEQUENCE [LARGE SCALE GENOMIC DNA]</scope>
    <source>
        <strain evidence="2 3">CGMCC 1.11156</strain>
    </source>
</reference>
<name>A0A1I3BHM0_9ACTN</name>
<proteinExistence type="predicted"/>
<keyword evidence="3" id="KW-1185">Reference proteome</keyword>
<organism evidence="2 3">
    <name type="scientific">Nocardioides psychrotolerans</name>
    <dbReference type="NCBI Taxonomy" id="1005945"/>
    <lineage>
        <taxon>Bacteria</taxon>
        <taxon>Bacillati</taxon>
        <taxon>Actinomycetota</taxon>
        <taxon>Actinomycetes</taxon>
        <taxon>Propionibacteriales</taxon>
        <taxon>Nocardioidaceae</taxon>
        <taxon>Nocardioides</taxon>
    </lineage>
</organism>
<protein>
    <submittedName>
        <fullName evidence="2">Uncharacterized protein</fullName>
    </submittedName>
</protein>
<dbReference type="AlphaFoldDB" id="A0A1I3BHM0"/>
<gene>
    <name evidence="2" type="ORF">SAMN05216561_101142</name>
</gene>
<feature type="compositionally biased region" description="Polar residues" evidence="1">
    <location>
        <begin position="1"/>
        <end position="11"/>
    </location>
</feature>